<dbReference type="RefSeq" id="WP_076405963.1">
    <property type="nucleotide sequence ID" value="NZ_FTMI01000006.1"/>
</dbReference>
<organism evidence="4 5">
    <name type="scientific">Cellulosimicrobium aquatile</name>
    <dbReference type="NCBI Taxonomy" id="1612203"/>
    <lineage>
        <taxon>Bacteria</taxon>
        <taxon>Bacillati</taxon>
        <taxon>Actinomycetota</taxon>
        <taxon>Actinomycetes</taxon>
        <taxon>Micrococcales</taxon>
        <taxon>Promicromonosporaceae</taxon>
        <taxon>Cellulosimicrobium</taxon>
    </lineage>
</organism>
<accession>A0A1N6UKA0</accession>
<dbReference type="GO" id="GO:0005829">
    <property type="term" value="C:cytosol"/>
    <property type="evidence" value="ECO:0007669"/>
    <property type="project" value="TreeGrafter"/>
</dbReference>
<dbReference type="PANTHER" id="PTHR43384:SF6">
    <property type="entry name" value="SEPTUM SITE-DETERMINING PROTEIN MIND HOMOLOG, CHLOROPLASTIC"/>
    <property type="match status" value="1"/>
</dbReference>
<dbReference type="GO" id="GO:0051782">
    <property type="term" value="P:negative regulation of cell division"/>
    <property type="evidence" value="ECO:0007669"/>
    <property type="project" value="TreeGrafter"/>
</dbReference>
<dbReference type="Proteomes" id="UP000186235">
    <property type="component" value="Unassembled WGS sequence"/>
</dbReference>
<reference evidence="5" key="1">
    <citation type="submission" date="2017-01" db="EMBL/GenBank/DDBJ databases">
        <authorList>
            <person name="Varghese N."/>
            <person name="Submissions S."/>
        </authorList>
    </citation>
    <scope>NUCLEOTIDE SEQUENCE [LARGE SCALE GENOMIC DNA]</scope>
    <source>
        <strain evidence="5">3bp</strain>
    </source>
</reference>
<evidence type="ECO:0000256" key="1">
    <source>
        <dbReference type="ARBA" id="ARBA00022741"/>
    </source>
</evidence>
<dbReference type="GO" id="GO:0016887">
    <property type="term" value="F:ATP hydrolysis activity"/>
    <property type="evidence" value="ECO:0007669"/>
    <property type="project" value="TreeGrafter"/>
</dbReference>
<dbReference type="PANTHER" id="PTHR43384">
    <property type="entry name" value="SEPTUM SITE-DETERMINING PROTEIN MIND HOMOLOG, CHLOROPLASTIC-RELATED"/>
    <property type="match status" value="1"/>
</dbReference>
<keyword evidence="5" id="KW-1185">Reference proteome</keyword>
<keyword evidence="2" id="KW-0067">ATP-binding</keyword>
<gene>
    <name evidence="4" type="ORF">SAMN05518682_3216</name>
</gene>
<keyword evidence="4" id="KW-0966">Cell projection</keyword>
<dbReference type="AlphaFoldDB" id="A0A1N6UKA0"/>
<keyword evidence="1" id="KW-0547">Nucleotide-binding</keyword>
<dbReference type="InterPro" id="IPR027417">
    <property type="entry name" value="P-loop_NTPase"/>
</dbReference>
<evidence type="ECO:0000313" key="4">
    <source>
        <dbReference type="EMBL" id="SIQ66049.1"/>
    </source>
</evidence>
<dbReference type="EMBL" id="FTMI01000006">
    <property type="protein sequence ID" value="SIQ66049.1"/>
    <property type="molecule type" value="Genomic_DNA"/>
</dbReference>
<dbReference type="GO" id="GO:0009898">
    <property type="term" value="C:cytoplasmic side of plasma membrane"/>
    <property type="evidence" value="ECO:0007669"/>
    <property type="project" value="TreeGrafter"/>
</dbReference>
<dbReference type="Gene3D" id="3.40.50.300">
    <property type="entry name" value="P-loop containing nucleotide triphosphate hydrolases"/>
    <property type="match status" value="1"/>
</dbReference>
<name>A0A1N6UKA0_9MICO</name>
<protein>
    <submittedName>
        <fullName evidence="4">MinD-like ATPase involved in chromosome partitioning or flagellar assembly</fullName>
    </submittedName>
</protein>
<keyword evidence="4" id="KW-0969">Cilium</keyword>
<proteinExistence type="predicted"/>
<feature type="region of interest" description="Disordered" evidence="3">
    <location>
        <begin position="123"/>
        <end position="165"/>
    </location>
</feature>
<dbReference type="GO" id="GO:0005524">
    <property type="term" value="F:ATP binding"/>
    <property type="evidence" value="ECO:0007669"/>
    <property type="project" value="UniProtKB-KW"/>
</dbReference>
<evidence type="ECO:0000256" key="2">
    <source>
        <dbReference type="ARBA" id="ARBA00022840"/>
    </source>
</evidence>
<evidence type="ECO:0000313" key="5">
    <source>
        <dbReference type="Proteomes" id="UP000186235"/>
    </source>
</evidence>
<keyword evidence="4" id="KW-0282">Flagellum</keyword>
<evidence type="ECO:0000256" key="3">
    <source>
        <dbReference type="SAM" id="MobiDB-lite"/>
    </source>
</evidence>
<feature type="region of interest" description="Disordered" evidence="3">
    <location>
        <begin position="177"/>
        <end position="201"/>
    </location>
</feature>
<dbReference type="InterPro" id="IPR050625">
    <property type="entry name" value="ParA/MinD_ATPase"/>
</dbReference>
<dbReference type="SUPFAM" id="SSF52540">
    <property type="entry name" value="P-loop containing nucleoside triphosphate hydrolases"/>
    <property type="match status" value="1"/>
</dbReference>
<feature type="compositionally biased region" description="Pro residues" evidence="3">
    <location>
        <begin position="129"/>
        <end position="139"/>
    </location>
</feature>
<sequence length="458" mass="46900">MSGATTVTTVLCAVRGAREAEVVTTLDASGLRVTRRCADVVELLAAAAAGAGRVAVVSHDLPALDRQAVADLHAHDVRVVALAPGGTWEEDRLRAHGVDTVVDVDRSPGTLCDAVRAVVPARTAHAGPPGAPARVPAPVPADDEGDRRDGRTVAVWGPTGAPGRTTVATNLAAELAGPAPAGRPRRRRAARRAQEVDAAATATVGPPAEVLLVDADTYGGTVAQRLGLLDESPGLAAAARSAGQGVLDAAGLRALAPVLVPRVRVLTGLARAARWPELPGPSLDAVWQVARSVADWTVVDCGFGIEQDELLSYDTRAPQRHDATLSALGAADVVVVVGGGDPVGLQRLVRALDELRDSGAAVAAVRVVVANRVRASVVGPRPERAVRDAMARYAGVEDLHVVPEDTAVDVALREGRTLGETAPASPARRALARLAEAVREAAPSGRGAAPGPVLEAAH</sequence>